<protein>
    <submittedName>
        <fullName evidence="2">Uncharacterized protein</fullName>
    </submittedName>
</protein>
<proteinExistence type="predicted"/>
<dbReference type="InParanoid" id="A0A3Q7JC15"/>
<dbReference type="Gramene" id="Solyc12g089147.1.1">
    <property type="protein sequence ID" value="Solyc12g089147.1.1"/>
    <property type="gene ID" value="Solyc12g089147.1"/>
</dbReference>
<accession>A0A3Q7JC15</accession>
<organism evidence="2">
    <name type="scientific">Solanum lycopersicum</name>
    <name type="common">Tomato</name>
    <name type="synonym">Lycopersicon esculentum</name>
    <dbReference type="NCBI Taxonomy" id="4081"/>
    <lineage>
        <taxon>Eukaryota</taxon>
        <taxon>Viridiplantae</taxon>
        <taxon>Streptophyta</taxon>
        <taxon>Embryophyta</taxon>
        <taxon>Tracheophyta</taxon>
        <taxon>Spermatophyta</taxon>
        <taxon>Magnoliopsida</taxon>
        <taxon>eudicotyledons</taxon>
        <taxon>Gunneridae</taxon>
        <taxon>Pentapetalae</taxon>
        <taxon>asterids</taxon>
        <taxon>lamiids</taxon>
        <taxon>Solanales</taxon>
        <taxon>Solanaceae</taxon>
        <taxon>Solanoideae</taxon>
        <taxon>Solaneae</taxon>
        <taxon>Solanum</taxon>
        <taxon>Solanum subgen. Lycopersicon</taxon>
    </lineage>
</organism>
<dbReference type="Proteomes" id="UP000004994">
    <property type="component" value="Chromosome 12"/>
</dbReference>
<sequence>MVTQTAYKTAFDESTMIHRQQQLSQETSEMSSKFPIIHSSMAQQLPSQHAQRTGQQRNNNCTKSSN</sequence>
<dbReference type="EnsemblPlants" id="Solyc12g089147.1.1">
    <property type="protein sequence ID" value="Solyc12g089147.1.1"/>
    <property type="gene ID" value="Solyc12g089147.1"/>
</dbReference>
<evidence type="ECO:0000313" key="3">
    <source>
        <dbReference type="Proteomes" id="UP000004994"/>
    </source>
</evidence>
<dbReference type="AlphaFoldDB" id="A0A3Q7JC15"/>
<name>A0A3Q7JC15_SOLLC</name>
<evidence type="ECO:0000256" key="1">
    <source>
        <dbReference type="SAM" id="MobiDB-lite"/>
    </source>
</evidence>
<evidence type="ECO:0000313" key="2">
    <source>
        <dbReference type="EnsemblPlants" id="Solyc12g089147.1.1"/>
    </source>
</evidence>
<reference evidence="2" key="2">
    <citation type="submission" date="2019-01" db="UniProtKB">
        <authorList>
            <consortium name="EnsemblPlants"/>
        </authorList>
    </citation>
    <scope>IDENTIFICATION</scope>
    <source>
        <strain evidence="2">cv. Heinz 1706</strain>
    </source>
</reference>
<keyword evidence="3" id="KW-1185">Reference proteome</keyword>
<feature type="region of interest" description="Disordered" evidence="1">
    <location>
        <begin position="43"/>
        <end position="66"/>
    </location>
</feature>
<reference evidence="2" key="1">
    <citation type="journal article" date="2012" name="Nature">
        <title>The tomato genome sequence provides insights into fleshy fruit evolution.</title>
        <authorList>
            <consortium name="Tomato Genome Consortium"/>
        </authorList>
    </citation>
    <scope>NUCLEOTIDE SEQUENCE [LARGE SCALE GENOMIC DNA]</scope>
    <source>
        <strain evidence="2">cv. Heinz 1706</strain>
    </source>
</reference>